<comment type="caution">
    <text evidence="2">The sequence shown here is derived from an EMBL/GenBank/DDBJ whole genome shotgun (WGS) entry which is preliminary data.</text>
</comment>
<evidence type="ECO:0000313" key="3">
    <source>
        <dbReference type="Proteomes" id="UP000004047"/>
    </source>
</evidence>
<reference evidence="2 3" key="1">
    <citation type="submission" date="2012-04" db="EMBL/GenBank/DDBJ databases">
        <authorList>
            <person name="Genoscope - CEA"/>
        </authorList>
    </citation>
    <scope>NUCLEOTIDE SEQUENCE [LARGE SCALE GENOMIC DNA]</scope>
    <source>
        <strain evidence="2 3">9701</strain>
    </source>
</reference>
<protein>
    <submittedName>
        <fullName evidence="2">Uncharacterized protein</fullName>
    </submittedName>
</protein>
<dbReference type="AlphaFoldDB" id="I4IS30"/>
<dbReference type="HOGENOM" id="CLU_2193902_0_0_3"/>
<proteinExistence type="predicted"/>
<dbReference type="RefSeq" id="WP_002802490.1">
    <property type="nucleotide sequence ID" value="NZ_HE974191.1"/>
</dbReference>
<dbReference type="Proteomes" id="UP000004047">
    <property type="component" value="Unassembled WGS sequence"/>
</dbReference>
<feature type="region of interest" description="Disordered" evidence="1">
    <location>
        <begin position="19"/>
        <end position="39"/>
    </location>
</feature>
<evidence type="ECO:0000313" key="2">
    <source>
        <dbReference type="EMBL" id="CCI37104.1"/>
    </source>
</evidence>
<accession>I4IS30</accession>
<gene>
    <name evidence="2" type="ORF">MICAK_3030006</name>
</gene>
<evidence type="ECO:0000256" key="1">
    <source>
        <dbReference type="SAM" id="MobiDB-lite"/>
    </source>
</evidence>
<organism evidence="2 3">
    <name type="scientific">Microcystis aeruginosa PCC 9701</name>
    <dbReference type="NCBI Taxonomy" id="721123"/>
    <lineage>
        <taxon>Bacteria</taxon>
        <taxon>Bacillati</taxon>
        <taxon>Cyanobacteriota</taxon>
        <taxon>Cyanophyceae</taxon>
        <taxon>Oscillatoriophycideae</taxon>
        <taxon>Chroococcales</taxon>
        <taxon>Microcystaceae</taxon>
        <taxon>Microcystis</taxon>
    </lineage>
</organism>
<name>I4IS30_MICAE</name>
<sequence length="108" mass="12655">MVYILQNVLEELDRFDLDFPPSRKSGNQRSPLKPADRDIIDINQTDDDVRGFPNQTNLKEAIYMAQDLSQEWSGLNYTEKSDAMGRIRARIQEEDMWLDWHKIPLTEG</sequence>
<dbReference type="EMBL" id="CAIQ01000228">
    <property type="protein sequence ID" value="CCI37104.1"/>
    <property type="molecule type" value="Genomic_DNA"/>
</dbReference>